<dbReference type="Proteomes" id="UP000266975">
    <property type="component" value="Unassembled WGS sequence"/>
</dbReference>
<feature type="transmembrane region" description="Helical" evidence="2">
    <location>
        <begin position="146"/>
        <end position="165"/>
    </location>
</feature>
<proteinExistence type="predicted"/>
<feature type="transmembrane region" description="Helical" evidence="2">
    <location>
        <begin position="172"/>
        <end position="192"/>
    </location>
</feature>
<feature type="region of interest" description="Disordered" evidence="1">
    <location>
        <begin position="1"/>
        <end position="48"/>
    </location>
</feature>
<evidence type="ECO:0000259" key="3">
    <source>
        <dbReference type="Pfam" id="PF07786"/>
    </source>
</evidence>
<evidence type="ECO:0000256" key="1">
    <source>
        <dbReference type="SAM" id="MobiDB-lite"/>
    </source>
</evidence>
<name>A0A3M8K8I6_9CORY</name>
<dbReference type="EMBL" id="PTJO01000003">
    <property type="protein sequence ID" value="RNE49543.1"/>
    <property type="molecule type" value="Genomic_DNA"/>
</dbReference>
<evidence type="ECO:0000256" key="2">
    <source>
        <dbReference type="SAM" id="Phobius"/>
    </source>
</evidence>
<comment type="caution">
    <text evidence="4">The sequence shown here is derived from an EMBL/GenBank/DDBJ whole genome shotgun (WGS) entry which is preliminary data.</text>
</comment>
<dbReference type="PANTHER" id="PTHR30590:SF3">
    <property type="entry name" value="HYPOTHETICAL MEMBRANE SPANNING PROTEIN"/>
    <property type="match status" value="1"/>
</dbReference>
<feature type="transmembrane region" description="Helical" evidence="2">
    <location>
        <begin position="119"/>
        <end position="140"/>
    </location>
</feature>
<dbReference type="Pfam" id="PF07786">
    <property type="entry name" value="HGSNAT_cat"/>
    <property type="match status" value="1"/>
</dbReference>
<dbReference type="RefSeq" id="WP_123047589.1">
    <property type="nucleotide sequence ID" value="NZ_PTJO01000003.1"/>
</dbReference>
<feature type="transmembrane region" description="Helical" evidence="2">
    <location>
        <begin position="251"/>
        <end position="272"/>
    </location>
</feature>
<dbReference type="PANTHER" id="PTHR30590">
    <property type="entry name" value="INNER MEMBRANE PROTEIN"/>
    <property type="match status" value="1"/>
</dbReference>
<keyword evidence="2" id="KW-0812">Transmembrane</keyword>
<evidence type="ECO:0000313" key="4">
    <source>
        <dbReference type="EMBL" id="RNE49543.1"/>
    </source>
</evidence>
<feature type="transmembrane region" description="Helical" evidence="2">
    <location>
        <begin position="384"/>
        <end position="402"/>
    </location>
</feature>
<feature type="domain" description="Heparan-alpha-glucosaminide N-acetyltransferase catalytic" evidence="3">
    <location>
        <begin position="50"/>
        <end position="249"/>
    </location>
</feature>
<feature type="transmembrane region" description="Helical" evidence="2">
    <location>
        <begin position="352"/>
        <end position="378"/>
    </location>
</feature>
<keyword evidence="2" id="KW-0472">Membrane</keyword>
<feature type="transmembrane region" description="Helical" evidence="2">
    <location>
        <begin position="212"/>
        <end position="239"/>
    </location>
</feature>
<reference evidence="4 5" key="1">
    <citation type="submission" date="2018-02" db="EMBL/GenBank/DDBJ databases">
        <title>Corynebacterium alimpuense sp. nov., a marine obligate actinomycete isolated from sediments of Valparaiso bay, Chile.</title>
        <authorList>
            <person name="Claverias F."/>
            <person name="Gonzales-Siles L."/>
            <person name="Salva-Serra F."/>
            <person name="Inganaes E."/>
            <person name="Molin K."/>
            <person name="Cumsille A."/>
            <person name="Undabarrena A."/>
            <person name="Couve E."/>
            <person name="Moore E.R.B."/>
            <person name="Gomila M."/>
            <person name="Camara B."/>
        </authorList>
    </citation>
    <scope>NUCLEOTIDE SEQUENCE [LARGE SCALE GENOMIC DNA]</scope>
    <source>
        <strain evidence="4 5">CCUG 69366</strain>
    </source>
</reference>
<evidence type="ECO:0000313" key="5">
    <source>
        <dbReference type="Proteomes" id="UP000266975"/>
    </source>
</evidence>
<keyword evidence="5" id="KW-1185">Reference proteome</keyword>
<feature type="transmembrane region" description="Helical" evidence="2">
    <location>
        <begin position="83"/>
        <end position="107"/>
    </location>
</feature>
<feature type="transmembrane region" description="Helical" evidence="2">
    <location>
        <begin position="326"/>
        <end position="345"/>
    </location>
</feature>
<dbReference type="InterPro" id="IPR012429">
    <property type="entry name" value="HGSNAT_cat"/>
</dbReference>
<dbReference type="InterPro" id="IPR052529">
    <property type="entry name" value="Bact_Transport_Assoc"/>
</dbReference>
<protein>
    <recommendedName>
        <fullName evidence="3">Heparan-alpha-glucosaminide N-acetyltransferase catalytic domain-containing protein</fullName>
    </recommendedName>
</protein>
<dbReference type="AlphaFoldDB" id="A0A3M8K8I6"/>
<organism evidence="4 5">
    <name type="scientific">Corynebacterium alimapuense</name>
    <dbReference type="NCBI Taxonomy" id="1576874"/>
    <lineage>
        <taxon>Bacteria</taxon>
        <taxon>Bacillati</taxon>
        <taxon>Actinomycetota</taxon>
        <taxon>Actinomycetes</taxon>
        <taxon>Mycobacteriales</taxon>
        <taxon>Corynebacteriaceae</taxon>
        <taxon>Corynebacterium</taxon>
    </lineage>
</organism>
<keyword evidence="2" id="KW-1133">Transmembrane helix</keyword>
<gene>
    <name evidence="4" type="ORF">C5L39_04115</name>
</gene>
<sequence>MEQSPEYLIPEGDLPPGHHPSPGFRPGRDIWSGGPPPDPEEETTRPRGTRLIGVDAARGFALLGMIAVHTYPAYNTTTNDPSLVWFLFSGKSSALFALLAGISVAMMSGWQTPLNGRRLAASRVSLAVRALLILILGLGINQLEPLVFNILPYYGLYFLLVIPFLRLGPIRLFLAAAVTAVIGPLLIHLINSRVDFTAVLLPSFSDLIMQPGATFLTLLAGGTFPALSWMAYLFLGMGLGRLDLGSLINQIRLLASGLGLAFLGASTSSALFNNAGGWRNLLTAPAGWNKDEIIEIDRFGPPDDQPLPTDSLWWLAVDGPHTNTPLSLLVSAGFALAALGGFLLLARAWEQILVPLVFMGSMTLTLYSTHLVFITYATTEPFSTFWYLLQIVASVVFAIVWSKTFGRGPLERLVTDISKKTSALLIGPPSRSRHRRKG</sequence>
<accession>A0A3M8K8I6</accession>